<dbReference type="GO" id="GO:0003700">
    <property type="term" value="F:DNA-binding transcription factor activity"/>
    <property type="evidence" value="ECO:0007669"/>
    <property type="project" value="TreeGrafter"/>
</dbReference>
<dbReference type="OrthoDB" id="43195at2"/>
<keyword evidence="3" id="KW-0804">Transcription</keyword>
<evidence type="ECO:0000259" key="4">
    <source>
        <dbReference type="PROSITE" id="PS50932"/>
    </source>
</evidence>
<dbReference type="Proteomes" id="UP000186341">
    <property type="component" value="Unassembled WGS sequence"/>
</dbReference>
<organism evidence="5 6">
    <name type="scientific">Ileibacterium valens</name>
    <dbReference type="NCBI Taxonomy" id="1862668"/>
    <lineage>
        <taxon>Bacteria</taxon>
        <taxon>Bacillati</taxon>
        <taxon>Bacillota</taxon>
        <taxon>Erysipelotrichia</taxon>
        <taxon>Erysipelotrichales</taxon>
        <taxon>Erysipelotrichaceae</taxon>
        <taxon>Ileibacterium</taxon>
    </lineage>
</organism>
<gene>
    <name evidence="5" type="ORF">BO222_09390</name>
</gene>
<dbReference type="Gene3D" id="3.40.50.2300">
    <property type="match status" value="2"/>
</dbReference>
<dbReference type="InterPro" id="IPR028082">
    <property type="entry name" value="Peripla_BP_I"/>
</dbReference>
<dbReference type="PANTHER" id="PTHR30146">
    <property type="entry name" value="LACI-RELATED TRANSCRIPTIONAL REPRESSOR"/>
    <property type="match status" value="1"/>
</dbReference>
<dbReference type="CDD" id="cd01392">
    <property type="entry name" value="HTH_LacI"/>
    <property type="match status" value="1"/>
</dbReference>
<name>A0A1U7NEC2_9FIRM</name>
<evidence type="ECO:0000256" key="1">
    <source>
        <dbReference type="ARBA" id="ARBA00023015"/>
    </source>
</evidence>
<evidence type="ECO:0000256" key="3">
    <source>
        <dbReference type="ARBA" id="ARBA00023163"/>
    </source>
</evidence>
<dbReference type="AlphaFoldDB" id="A0A1U7NEC2"/>
<feature type="domain" description="HTH lacI-type" evidence="4">
    <location>
        <begin position="5"/>
        <end position="49"/>
    </location>
</feature>
<dbReference type="RefSeq" id="WP_075820498.1">
    <property type="nucleotide sequence ID" value="NZ_CAJUTZ010000006.1"/>
</dbReference>
<accession>A0A1U7NEC2</accession>
<dbReference type="SUPFAM" id="SSF53822">
    <property type="entry name" value="Periplasmic binding protein-like I"/>
    <property type="match status" value="1"/>
</dbReference>
<dbReference type="InterPro" id="IPR046335">
    <property type="entry name" value="LacI/GalR-like_sensor"/>
</dbReference>
<proteinExistence type="predicted"/>
<evidence type="ECO:0000313" key="5">
    <source>
        <dbReference type="EMBL" id="OLU37915.1"/>
    </source>
</evidence>
<evidence type="ECO:0000256" key="2">
    <source>
        <dbReference type="ARBA" id="ARBA00023125"/>
    </source>
</evidence>
<dbReference type="GO" id="GO:0000976">
    <property type="term" value="F:transcription cis-regulatory region binding"/>
    <property type="evidence" value="ECO:0007669"/>
    <property type="project" value="TreeGrafter"/>
</dbReference>
<dbReference type="Gene3D" id="1.10.260.40">
    <property type="entry name" value="lambda repressor-like DNA-binding domains"/>
    <property type="match status" value="1"/>
</dbReference>
<dbReference type="SMART" id="SM00354">
    <property type="entry name" value="HTH_LACI"/>
    <property type="match status" value="1"/>
</dbReference>
<keyword evidence="6" id="KW-1185">Reference proteome</keyword>
<dbReference type="SUPFAM" id="SSF47413">
    <property type="entry name" value="lambda repressor-like DNA-binding domains"/>
    <property type="match status" value="1"/>
</dbReference>
<dbReference type="Pfam" id="PF13377">
    <property type="entry name" value="Peripla_BP_3"/>
    <property type="match status" value="1"/>
</dbReference>
<dbReference type="InterPro" id="IPR000843">
    <property type="entry name" value="HTH_LacI"/>
</dbReference>
<protein>
    <recommendedName>
        <fullName evidence="4">HTH lacI-type domain-containing protein</fullName>
    </recommendedName>
</protein>
<dbReference type="Pfam" id="PF00356">
    <property type="entry name" value="LacI"/>
    <property type="match status" value="1"/>
</dbReference>
<evidence type="ECO:0000313" key="6">
    <source>
        <dbReference type="Proteomes" id="UP000186341"/>
    </source>
</evidence>
<dbReference type="InterPro" id="IPR010982">
    <property type="entry name" value="Lambda_DNA-bd_dom_sf"/>
</dbReference>
<dbReference type="PANTHER" id="PTHR30146:SF109">
    <property type="entry name" value="HTH-TYPE TRANSCRIPTIONAL REGULATOR GALS"/>
    <property type="match status" value="1"/>
</dbReference>
<keyword evidence="1" id="KW-0805">Transcription regulation</keyword>
<keyword evidence="2" id="KW-0238">DNA-binding</keyword>
<sequence>MPNRITTQDIADALGVSRNTVSKAINNSGILSEATRQKVIEKAKEMGYRQFSWITTSSPNIRTSETHEKKAGLQEKKIILLSSCFLNDSHFSSPLLDKFKSEIAKAGYTMQLELLSDEDIKNKTLPIQFNRDQVAGIICFEIFDPEYAYMLCDQNIPILFVDTPVLSPAKPLNADRLYMENQTGLGAIIQSLVNKGKKTFGFVGEIHHCQSFMERYLTFRNTLELAGYPADLQYSLTAHHSDPSRRSGVDYRVYLSEQIEKMNQLPEVFICANDFVAFDLINVLHSRGYCVPGDVLVAGFDDSPESKLISPNLTSVHIHTQIMGFSAADLILSRIDNPFLNYRTVYTETTPVWRESTDTD</sequence>
<comment type="caution">
    <text evidence="5">The sequence shown here is derived from an EMBL/GenBank/DDBJ whole genome shotgun (WGS) entry which is preliminary data.</text>
</comment>
<dbReference type="EMBL" id="MPJW01000186">
    <property type="protein sequence ID" value="OLU37915.1"/>
    <property type="molecule type" value="Genomic_DNA"/>
</dbReference>
<dbReference type="PROSITE" id="PS50932">
    <property type="entry name" value="HTH_LACI_2"/>
    <property type="match status" value="1"/>
</dbReference>
<reference evidence="5 6" key="1">
    <citation type="submission" date="2016-11" db="EMBL/GenBank/DDBJ databases">
        <title>Description of two novel members of the family Erysipelotrichaceae: Ileibacterium lipovorans gen. nov., sp. nov. and Dubosiella newyorkensis, gen. nov., sp. nov.</title>
        <authorList>
            <person name="Cox L.M."/>
            <person name="Sohn J."/>
            <person name="Tyrrell K.L."/>
            <person name="Citron D.M."/>
            <person name="Lawson P.A."/>
            <person name="Patel N.B."/>
            <person name="Iizumi T."/>
            <person name="Perez-Perez G.I."/>
            <person name="Goldstein E.J."/>
            <person name="Blaser M.J."/>
        </authorList>
    </citation>
    <scope>NUCLEOTIDE SEQUENCE [LARGE SCALE GENOMIC DNA]</scope>
    <source>
        <strain evidence="5 6">NYU-BL-A3</strain>
    </source>
</reference>
<dbReference type="GeneID" id="82203376"/>